<comment type="caution">
    <text evidence="2">The sequence shown here is derived from an EMBL/GenBank/DDBJ whole genome shotgun (WGS) entry which is preliminary data.</text>
</comment>
<reference evidence="3" key="1">
    <citation type="submission" date="2017-09" db="EMBL/GenBank/DDBJ databases">
        <title>Depth-based differentiation of microbial function through sediment-hosted aquifers and enrichment of novel symbionts in the deep terrestrial subsurface.</title>
        <authorList>
            <person name="Probst A.J."/>
            <person name="Ladd B."/>
            <person name="Jarett J.K."/>
            <person name="Geller-Mcgrath D.E."/>
            <person name="Sieber C.M.K."/>
            <person name="Emerson J.B."/>
            <person name="Anantharaman K."/>
            <person name="Thomas B.C."/>
            <person name="Malmstrom R."/>
            <person name="Stieglmeier M."/>
            <person name="Klingl A."/>
            <person name="Woyke T."/>
            <person name="Ryan C.M."/>
            <person name="Banfield J.F."/>
        </authorList>
    </citation>
    <scope>NUCLEOTIDE SEQUENCE [LARGE SCALE GENOMIC DNA]</scope>
</reference>
<accession>A0A2H0VHN3</accession>
<dbReference type="EMBL" id="PFAG01000007">
    <property type="protein sequence ID" value="PIR98625.1"/>
    <property type="molecule type" value="Genomic_DNA"/>
</dbReference>
<evidence type="ECO:0008006" key="4">
    <source>
        <dbReference type="Google" id="ProtNLM"/>
    </source>
</evidence>
<gene>
    <name evidence="2" type="ORF">COT88_00540</name>
</gene>
<keyword evidence="1" id="KW-0472">Membrane</keyword>
<dbReference type="AlphaFoldDB" id="A0A2H0VHN3"/>
<feature type="transmembrane region" description="Helical" evidence="1">
    <location>
        <begin position="56"/>
        <end position="79"/>
    </location>
</feature>
<evidence type="ECO:0000256" key="1">
    <source>
        <dbReference type="SAM" id="Phobius"/>
    </source>
</evidence>
<keyword evidence="1" id="KW-0812">Transmembrane</keyword>
<protein>
    <recommendedName>
        <fullName evidence="4">2TM domain-containing protein</fullName>
    </recommendedName>
</protein>
<organism evidence="2 3">
    <name type="scientific">Candidatus Colwellbacteria bacterium CG10_big_fil_rev_8_21_14_0_10_41_28</name>
    <dbReference type="NCBI Taxonomy" id="1974539"/>
    <lineage>
        <taxon>Bacteria</taxon>
        <taxon>Candidatus Colwelliibacteriota</taxon>
    </lineage>
</organism>
<name>A0A2H0VHN3_9BACT</name>
<sequence>MGGIMLDFGDLARNHWEEKSNAVSIGEEIFLKSLVSAAVTFILHVLWVVFDERASLHWSWFFIFWGGWLLVFTFVEAVTRRSEKKLLDRSD</sequence>
<proteinExistence type="predicted"/>
<evidence type="ECO:0000313" key="2">
    <source>
        <dbReference type="EMBL" id="PIR98625.1"/>
    </source>
</evidence>
<feature type="transmembrane region" description="Helical" evidence="1">
    <location>
        <begin position="29"/>
        <end position="50"/>
    </location>
</feature>
<evidence type="ECO:0000313" key="3">
    <source>
        <dbReference type="Proteomes" id="UP000230776"/>
    </source>
</evidence>
<dbReference type="Proteomes" id="UP000230776">
    <property type="component" value="Unassembled WGS sequence"/>
</dbReference>
<keyword evidence="1" id="KW-1133">Transmembrane helix</keyword>